<evidence type="ECO:0000256" key="2">
    <source>
        <dbReference type="ARBA" id="ARBA00022723"/>
    </source>
</evidence>
<dbReference type="InterPro" id="IPR012675">
    <property type="entry name" value="Beta-grasp_dom_sf"/>
</dbReference>
<organism evidence="7 8">
    <name type="scientific">Candidatus Sulfuritelmatomonas gaucii</name>
    <dbReference type="NCBI Taxonomy" id="2043161"/>
    <lineage>
        <taxon>Bacteria</taxon>
        <taxon>Pseudomonadati</taxon>
        <taxon>Acidobacteriota</taxon>
        <taxon>Terriglobia</taxon>
        <taxon>Terriglobales</taxon>
        <taxon>Acidobacteriaceae</taxon>
        <taxon>Candidatus Sulfuritelmatomonas</taxon>
    </lineage>
</organism>
<dbReference type="GO" id="GO:0051537">
    <property type="term" value="F:2 iron, 2 sulfur cluster binding"/>
    <property type="evidence" value="ECO:0007669"/>
    <property type="project" value="UniProtKB-KW"/>
</dbReference>
<dbReference type="Pfam" id="PF00111">
    <property type="entry name" value="Fer2"/>
    <property type="match status" value="1"/>
</dbReference>
<evidence type="ECO:0000256" key="1">
    <source>
        <dbReference type="ARBA" id="ARBA00022714"/>
    </source>
</evidence>
<dbReference type="InterPro" id="IPR036010">
    <property type="entry name" value="2Fe-2S_ferredoxin-like_sf"/>
</dbReference>
<dbReference type="AlphaFoldDB" id="A0A2N9L4N8"/>
<evidence type="ECO:0000259" key="6">
    <source>
        <dbReference type="PROSITE" id="PS51085"/>
    </source>
</evidence>
<dbReference type="Gene3D" id="3.10.20.30">
    <property type="match status" value="1"/>
</dbReference>
<keyword evidence="5" id="KW-0411">Iron-sulfur</keyword>
<accession>A0A2N9L4N8</accession>
<keyword evidence="3 7" id="KW-0560">Oxidoreductase</keyword>
<dbReference type="CDD" id="cd00207">
    <property type="entry name" value="fer2"/>
    <property type="match status" value="1"/>
</dbReference>
<dbReference type="GO" id="GO:0047121">
    <property type="term" value="F:isoquinoline 1-oxidoreductase activity"/>
    <property type="evidence" value="ECO:0007669"/>
    <property type="project" value="UniProtKB-EC"/>
</dbReference>
<dbReference type="PROSITE" id="PS00197">
    <property type="entry name" value="2FE2S_FER_1"/>
    <property type="match status" value="1"/>
</dbReference>
<evidence type="ECO:0000256" key="3">
    <source>
        <dbReference type="ARBA" id="ARBA00023002"/>
    </source>
</evidence>
<reference evidence="8" key="1">
    <citation type="submission" date="2018-02" db="EMBL/GenBank/DDBJ databases">
        <authorList>
            <person name="Hausmann B."/>
        </authorList>
    </citation>
    <scope>NUCLEOTIDE SEQUENCE [LARGE SCALE GENOMIC DNA]</scope>
    <source>
        <strain evidence="8">Peat soil MAG SbA5</strain>
    </source>
</reference>
<keyword evidence="2" id="KW-0479">Metal-binding</keyword>
<dbReference type="EMBL" id="OKRB01000024">
    <property type="protein sequence ID" value="SPE17935.1"/>
    <property type="molecule type" value="Genomic_DNA"/>
</dbReference>
<dbReference type="InterPro" id="IPR051452">
    <property type="entry name" value="Diverse_Oxidoreductases"/>
</dbReference>
<dbReference type="GO" id="GO:0046872">
    <property type="term" value="F:metal ion binding"/>
    <property type="evidence" value="ECO:0007669"/>
    <property type="project" value="UniProtKB-KW"/>
</dbReference>
<keyword evidence="4" id="KW-0408">Iron</keyword>
<dbReference type="PANTHER" id="PTHR44379">
    <property type="entry name" value="OXIDOREDUCTASE WITH IRON-SULFUR SUBUNIT"/>
    <property type="match status" value="1"/>
</dbReference>
<dbReference type="SUPFAM" id="SSF54292">
    <property type="entry name" value="2Fe-2S ferredoxin-like"/>
    <property type="match status" value="1"/>
</dbReference>
<dbReference type="Pfam" id="PF01799">
    <property type="entry name" value="Fer2_2"/>
    <property type="match status" value="1"/>
</dbReference>
<protein>
    <submittedName>
        <fullName evidence="7">Isoquinoline 1-oxidoreductase subunit alpha</fullName>
        <ecNumber evidence="7">1.3.99.16</ecNumber>
    </submittedName>
</protein>
<gene>
    <name evidence="7" type="primary">iorA</name>
    <name evidence="7" type="ORF">SBA5_120011</name>
</gene>
<dbReference type="InterPro" id="IPR006058">
    <property type="entry name" value="2Fe2S_fd_BS"/>
</dbReference>
<evidence type="ECO:0000256" key="5">
    <source>
        <dbReference type="ARBA" id="ARBA00023014"/>
    </source>
</evidence>
<proteinExistence type="predicted"/>
<sequence length="158" mass="16704">MPLKLNVNHEVRTVDVPPDTPLLWVLRDLLDLPGTKYGCGIGVCGACTVLVGGKAVRSCMTHVGNVAGEPITTIEGLSMDATHPLQQAWEALDVPQCGYCQPGQIMTAAALLSQTPHPTDADIDTAMSGNLCRCGTYPRIRQAIHHAAESAHAPTLKG</sequence>
<dbReference type="EC" id="1.3.99.16" evidence="7"/>
<feature type="domain" description="2Fe-2S ferredoxin-type" evidence="6">
    <location>
        <begin position="1"/>
        <end position="77"/>
    </location>
</feature>
<name>A0A2N9L4N8_9BACT</name>
<dbReference type="InterPro" id="IPR002888">
    <property type="entry name" value="2Fe-2S-bd"/>
</dbReference>
<dbReference type="InterPro" id="IPR001041">
    <property type="entry name" value="2Fe-2S_ferredoxin-type"/>
</dbReference>
<dbReference type="PANTHER" id="PTHR44379:SF2">
    <property type="entry name" value="BLR6218 PROTEIN"/>
    <property type="match status" value="1"/>
</dbReference>
<evidence type="ECO:0000313" key="7">
    <source>
        <dbReference type="EMBL" id="SPE17935.1"/>
    </source>
</evidence>
<evidence type="ECO:0000313" key="8">
    <source>
        <dbReference type="Proteomes" id="UP000239735"/>
    </source>
</evidence>
<dbReference type="FunFam" id="1.10.150.120:FF:000003">
    <property type="entry name" value="Carbon monoxide dehydrogenase, small subunit"/>
    <property type="match status" value="1"/>
</dbReference>
<dbReference type="Proteomes" id="UP000239735">
    <property type="component" value="Unassembled WGS sequence"/>
</dbReference>
<dbReference type="PROSITE" id="PS51085">
    <property type="entry name" value="2FE2S_FER_2"/>
    <property type="match status" value="1"/>
</dbReference>
<dbReference type="Gene3D" id="1.10.150.120">
    <property type="entry name" value="[2Fe-2S]-binding domain"/>
    <property type="match status" value="1"/>
</dbReference>
<keyword evidence="1" id="KW-0001">2Fe-2S</keyword>
<dbReference type="OrthoDB" id="9796880at2"/>
<dbReference type="SUPFAM" id="SSF47741">
    <property type="entry name" value="CO dehydrogenase ISP C-domain like"/>
    <property type="match status" value="1"/>
</dbReference>
<evidence type="ECO:0000256" key="4">
    <source>
        <dbReference type="ARBA" id="ARBA00023004"/>
    </source>
</evidence>
<dbReference type="InterPro" id="IPR036884">
    <property type="entry name" value="2Fe-2S-bd_dom_sf"/>
</dbReference>